<keyword evidence="4" id="KW-1133">Transmembrane helix</keyword>
<keyword evidence="6" id="KW-1185">Reference proteome</keyword>
<dbReference type="FunCoup" id="A0A1U7YXE6">
    <property type="interactions" value="1225"/>
</dbReference>
<reference evidence="7" key="1">
    <citation type="submission" date="2025-08" db="UniProtKB">
        <authorList>
            <consortium name="RefSeq"/>
        </authorList>
    </citation>
    <scope>IDENTIFICATION</scope>
</reference>
<evidence type="ECO:0000256" key="1">
    <source>
        <dbReference type="ARBA" id="ARBA00004141"/>
    </source>
</evidence>
<dbReference type="RefSeq" id="XP_010244162.1">
    <property type="nucleotide sequence ID" value="XM_010245860.2"/>
</dbReference>
<dbReference type="eggNOG" id="KOG4510">
    <property type="taxonomic scope" value="Eukaryota"/>
</dbReference>
<dbReference type="Proteomes" id="UP000189703">
    <property type="component" value="Unplaced"/>
</dbReference>
<dbReference type="InterPro" id="IPR000620">
    <property type="entry name" value="EamA_dom"/>
</dbReference>
<comment type="similarity">
    <text evidence="2">Belongs to the drug/metabolite transporter (DMT) superfamily. Plant drug/metabolite exporter (P-DME) (TC 2.A.7.4) family.</text>
</comment>
<dbReference type="GeneID" id="104588054"/>
<dbReference type="InterPro" id="IPR037185">
    <property type="entry name" value="EmrE-like"/>
</dbReference>
<evidence type="ECO:0000256" key="5">
    <source>
        <dbReference type="ARBA" id="ARBA00023136"/>
    </source>
</evidence>
<protein>
    <submittedName>
        <fullName evidence="7">Solute carrier family 35 member G2</fullName>
    </submittedName>
</protein>
<dbReference type="OrthoDB" id="306876at2759"/>
<gene>
    <name evidence="7" type="primary">LOC104588054</name>
</gene>
<evidence type="ECO:0000313" key="7">
    <source>
        <dbReference type="RefSeq" id="XP_010244162.1"/>
    </source>
</evidence>
<evidence type="ECO:0000256" key="3">
    <source>
        <dbReference type="ARBA" id="ARBA00022692"/>
    </source>
</evidence>
<keyword evidence="5" id="KW-0472">Membrane</keyword>
<dbReference type="GO" id="GO:0016020">
    <property type="term" value="C:membrane"/>
    <property type="evidence" value="ECO:0000318"/>
    <property type="project" value="GO_Central"/>
</dbReference>
<evidence type="ECO:0000256" key="4">
    <source>
        <dbReference type="ARBA" id="ARBA00022989"/>
    </source>
</evidence>
<name>A0A1U7YXE6_NELNU</name>
<accession>A0A1U7YXE6</accession>
<dbReference type="AlphaFoldDB" id="A0A1U7YXE6"/>
<sequence length="388" mass="42819">MESAERKDKGGDHHVVELVVSDAAPQVSDQITPLLSVAGKPKSSIFSVSHPRRRPKEQVAKINETDVSFFSQSILWLWSGPKYSGLVCMALSSTIYFVMEILASTLSGQPIPLFEIVFVRCTIILISSFVWLKRTRQPIFGPTHVRKLLFSRALMGYLSLFSFVYSIQSLPLSQAIVLNFTTPIMASIMARIILNEKLKFLDVGGLICSFFGLLFIFRPILVKQGKLADGEKSSNTYSSREGEIIYALLVAMFSSITGGISYCLIRAGAKASDQPVVTVFSFGLLATPAAAICTFVLQEFVLPELYSFIFMVVLGELAFLAQVLLARALQLEKTSKVTNIQYIEVFLSQIWGIGLSWVAPSFGRLAGCLLIFISVGSTMFFGPEQENE</sequence>
<dbReference type="KEGG" id="nnu:104588054"/>
<proteinExistence type="inferred from homology"/>
<evidence type="ECO:0000256" key="2">
    <source>
        <dbReference type="ARBA" id="ARBA00007635"/>
    </source>
</evidence>
<dbReference type="PANTHER" id="PTHR22911:SF6">
    <property type="entry name" value="SOLUTE CARRIER FAMILY 35 MEMBER G1"/>
    <property type="match status" value="1"/>
</dbReference>
<keyword evidence="3" id="KW-0812">Transmembrane</keyword>
<comment type="subcellular location">
    <subcellularLocation>
        <location evidence="1">Membrane</location>
        <topology evidence="1">Multi-pass membrane protein</topology>
    </subcellularLocation>
</comment>
<organism evidence="6 7">
    <name type="scientific">Nelumbo nucifera</name>
    <name type="common">Sacred lotus</name>
    <dbReference type="NCBI Taxonomy" id="4432"/>
    <lineage>
        <taxon>Eukaryota</taxon>
        <taxon>Viridiplantae</taxon>
        <taxon>Streptophyta</taxon>
        <taxon>Embryophyta</taxon>
        <taxon>Tracheophyta</taxon>
        <taxon>Spermatophyta</taxon>
        <taxon>Magnoliopsida</taxon>
        <taxon>Proteales</taxon>
        <taxon>Nelumbonaceae</taxon>
        <taxon>Nelumbo</taxon>
    </lineage>
</organism>
<dbReference type="OMA" id="QIIFIRM"/>
<dbReference type="STRING" id="4432.A0A1U7YXE6"/>
<dbReference type="Pfam" id="PF00892">
    <property type="entry name" value="EamA"/>
    <property type="match status" value="1"/>
</dbReference>
<evidence type="ECO:0000313" key="6">
    <source>
        <dbReference type="Proteomes" id="UP000189703"/>
    </source>
</evidence>
<dbReference type="SUPFAM" id="SSF103481">
    <property type="entry name" value="Multidrug resistance efflux transporter EmrE"/>
    <property type="match status" value="1"/>
</dbReference>
<dbReference type="PANTHER" id="PTHR22911">
    <property type="entry name" value="ACYL-MALONYL CONDENSING ENZYME-RELATED"/>
    <property type="match status" value="1"/>
</dbReference>